<keyword evidence="7" id="KW-1185">Reference proteome</keyword>
<sequence length="256" mass="27578">MRSILLAFGRTLRSLARREVLWHLLWPGLVATVLWTAVGILSWSALVALVMRWLVEWFGGWLDASTVAGAVTLIFVKLAIALAFVPLIYLTAALIVATVALPMMLERVARRDYPDLELRRGGSNTGSVVNALGAGGLFLVGLLVSLPFWLLPGVGLVVSVVLTGWLNQRAFGYDALMLHADPAEMRHLRTALKMPMLVLGGGAALLAYVPLVNIVAPAFAGLAFVHFLLEALRRERGAAGVTLLDPAQPTLPRTTS</sequence>
<keyword evidence="4 5" id="KW-0472">Membrane</keyword>
<evidence type="ECO:0000313" key="7">
    <source>
        <dbReference type="Proteomes" id="UP000002588"/>
    </source>
</evidence>
<dbReference type="STRING" id="62928.azo3231"/>
<feature type="transmembrane region" description="Helical" evidence="5">
    <location>
        <begin position="61"/>
        <end position="81"/>
    </location>
</feature>
<dbReference type="eggNOG" id="COG2981">
    <property type="taxonomic scope" value="Bacteria"/>
</dbReference>
<dbReference type="Pfam" id="PF07264">
    <property type="entry name" value="EI24"/>
    <property type="match status" value="1"/>
</dbReference>
<keyword evidence="2 5" id="KW-0812">Transmembrane</keyword>
<gene>
    <name evidence="6" type="ordered locus">azo3231</name>
</gene>
<dbReference type="KEGG" id="azo:azo3231"/>
<evidence type="ECO:0000256" key="4">
    <source>
        <dbReference type="ARBA" id="ARBA00023136"/>
    </source>
</evidence>
<feature type="transmembrane region" description="Helical" evidence="5">
    <location>
        <begin position="214"/>
        <end position="232"/>
    </location>
</feature>
<accession>A1KAJ1</accession>
<feature type="transmembrane region" description="Helical" evidence="5">
    <location>
        <begin position="149"/>
        <end position="167"/>
    </location>
</feature>
<dbReference type="EMBL" id="AM406670">
    <property type="protein sequence ID" value="CAL95847.1"/>
    <property type="molecule type" value="Genomic_DNA"/>
</dbReference>
<keyword evidence="3 5" id="KW-1133">Transmembrane helix</keyword>
<proteinExistence type="predicted"/>
<dbReference type="InterPro" id="IPR059112">
    <property type="entry name" value="CysZ/EI24"/>
</dbReference>
<organism evidence="6 7">
    <name type="scientific">Azoarcus sp. (strain BH72)</name>
    <dbReference type="NCBI Taxonomy" id="418699"/>
    <lineage>
        <taxon>Bacteria</taxon>
        <taxon>Pseudomonadati</taxon>
        <taxon>Pseudomonadota</taxon>
        <taxon>Betaproteobacteria</taxon>
        <taxon>Rhodocyclales</taxon>
        <taxon>Zoogloeaceae</taxon>
        <taxon>Azoarcus</taxon>
    </lineage>
</organism>
<feature type="transmembrane region" description="Helical" evidence="5">
    <location>
        <begin position="26"/>
        <end position="49"/>
    </location>
</feature>
<protein>
    <submittedName>
        <fullName evidence="6">Conserved hypothetical membrane protein</fullName>
    </submittedName>
</protein>
<reference evidence="6 7" key="1">
    <citation type="journal article" date="2006" name="Nat. Biotechnol.">
        <title>Complete genome of the mutualistic, N2-fixing grass endophyte Azoarcus sp. strain BH72.</title>
        <authorList>
            <person name="Krause A."/>
            <person name="Ramakumar A."/>
            <person name="Bartels D."/>
            <person name="Battistoni F."/>
            <person name="Bekel T."/>
            <person name="Boch J."/>
            <person name="Boehm M."/>
            <person name="Friedrich F."/>
            <person name="Hurek T."/>
            <person name="Krause L."/>
            <person name="Linke B."/>
            <person name="McHardy A.C."/>
            <person name="Sarkar A."/>
            <person name="Schneiker S."/>
            <person name="Syed A.A."/>
            <person name="Thauer R."/>
            <person name="Vorhoelter F.-J."/>
            <person name="Weidner S."/>
            <person name="Puehler A."/>
            <person name="Reinhold-Hurek B."/>
            <person name="Kaiser O."/>
            <person name="Goesmann A."/>
        </authorList>
    </citation>
    <scope>NUCLEOTIDE SEQUENCE [LARGE SCALE GENOMIC DNA]</scope>
    <source>
        <strain evidence="6 7">BH72</strain>
    </source>
</reference>
<dbReference type="HOGENOM" id="CLU_069319_1_0_4"/>
<evidence type="ECO:0000256" key="5">
    <source>
        <dbReference type="SAM" id="Phobius"/>
    </source>
</evidence>
<feature type="transmembrane region" description="Helical" evidence="5">
    <location>
        <begin position="87"/>
        <end position="105"/>
    </location>
</feature>
<evidence type="ECO:0000256" key="2">
    <source>
        <dbReference type="ARBA" id="ARBA00022692"/>
    </source>
</evidence>
<dbReference type="Proteomes" id="UP000002588">
    <property type="component" value="Chromosome"/>
</dbReference>
<dbReference type="RefSeq" id="WP_011766954.1">
    <property type="nucleotide sequence ID" value="NC_008702.1"/>
</dbReference>
<evidence type="ECO:0000256" key="1">
    <source>
        <dbReference type="ARBA" id="ARBA00004141"/>
    </source>
</evidence>
<evidence type="ECO:0000256" key="3">
    <source>
        <dbReference type="ARBA" id="ARBA00022989"/>
    </source>
</evidence>
<name>A1KAJ1_AZOSB</name>
<feature type="transmembrane region" description="Helical" evidence="5">
    <location>
        <begin position="126"/>
        <end position="143"/>
    </location>
</feature>
<evidence type="ECO:0000313" key="6">
    <source>
        <dbReference type="EMBL" id="CAL95847.1"/>
    </source>
</evidence>
<dbReference type="AlphaFoldDB" id="A1KAJ1"/>
<comment type="subcellular location">
    <subcellularLocation>
        <location evidence="1">Membrane</location>
        <topology evidence="1">Multi-pass membrane protein</topology>
    </subcellularLocation>
</comment>